<proteinExistence type="predicted"/>
<reference evidence="2 3" key="1">
    <citation type="journal article" date="2021" name="Elife">
        <title>Chloroplast acquisition without the gene transfer in kleptoplastic sea slugs, Plakobranchus ocellatus.</title>
        <authorList>
            <person name="Maeda T."/>
            <person name="Takahashi S."/>
            <person name="Yoshida T."/>
            <person name="Shimamura S."/>
            <person name="Takaki Y."/>
            <person name="Nagai Y."/>
            <person name="Toyoda A."/>
            <person name="Suzuki Y."/>
            <person name="Arimoto A."/>
            <person name="Ishii H."/>
            <person name="Satoh N."/>
            <person name="Nishiyama T."/>
            <person name="Hasebe M."/>
            <person name="Maruyama T."/>
            <person name="Minagawa J."/>
            <person name="Obokata J."/>
            <person name="Shigenobu S."/>
        </authorList>
    </citation>
    <scope>NUCLEOTIDE SEQUENCE [LARGE SCALE GENOMIC DNA]</scope>
</reference>
<evidence type="ECO:0000256" key="1">
    <source>
        <dbReference type="SAM" id="MobiDB-lite"/>
    </source>
</evidence>
<name>A0AAV4GPZ7_9GAST</name>
<keyword evidence="3" id="KW-1185">Reference proteome</keyword>
<dbReference type="EMBL" id="BMAT01005082">
    <property type="protein sequence ID" value="GFR87339.1"/>
    <property type="molecule type" value="Genomic_DNA"/>
</dbReference>
<evidence type="ECO:0000313" key="3">
    <source>
        <dbReference type="Proteomes" id="UP000762676"/>
    </source>
</evidence>
<sequence>MQTSESLLIAPPAPPRETRTDKRWARDTSRLGTFSCCEVRGGGGKDARSVRLERGHMICHDMTSLWRMRNKFTSTDASLKRGVCVCGGGGATASFGETGD</sequence>
<feature type="region of interest" description="Disordered" evidence="1">
    <location>
        <begin position="1"/>
        <end position="25"/>
    </location>
</feature>
<protein>
    <submittedName>
        <fullName evidence="2">Uncharacterized protein</fullName>
    </submittedName>
</protein>
<dbReference type="Proteomes" id="UP000762676">
    <property type="component" value="Unassembled WGS sequence"/>
</dbReference>
<accession>A0AAV4GPZ7</accession>
<evidence type="ECO:0000313" key="2">
    <source>
        <dbReference type="EMBL" id="GFR87339.1"/>
    </source>
</evidence>
<dbReference type="AlphaFoldDB" id="A0AAV4GPZ7"/>
<comment type="caution">
    <text evidence="2">The sequence shown here is derived from an EMBL/GenBank/DDBJ whole genome shotgun (WGS) entry which is preliminary data.</text>
</comment>
<feature type="compositionally biased region" description="Basic and acidic residues" evidence="1">
    <location>
        <begin position="16"/>
        <end position="25"/>
    </location>
</feature>
<gene>
    <name evidence="2" type="ORF">ElyMa_002491200</name>
</gene>
<organism evidence="2 3">
    <name type="scientific">Elysia marginata</name>
    <dbReference type="NCBI Taxonomy" id="1093978"/>
    <lineage>
        <taxon>Eukaryota</taxon>
        <taxon>Metazoa</taxon>
        <taxon>Spiralia</taxon>
        <taxon>Lophotrochozoa</taxon>
        <taxon>Mollusca</taxon>
        <taxon>Gastropoda</taxon>
        <taxon>Heterobranchia</taxon>
        <taxon>Euthyneura</taxon>
        <taxon>Panpulmonata</taxon>
        <taxon>Sacoglossa</taxon>
        <taxon>Placobranchoidea</taxon>
        <taxon>Plakobranchidae</taxon>
        <taxon>Elysia</taxon>
    </lineage>
</organism>